<organism evidence="3 4">
    <name type="scientific">Mobilisporobacter senegalensis</name>
    <dbReference type="NCBI Taxonomy" id="1329262"/>
    <lineage>
        <taxon>Bacteria</taxon>
        <taxon>Bacillati</taxon>
        <taxon>Bacillota</taxon>
        <taxon>Clostridia</taxon>
        <taxon>Lachnospirales</taxon>
        <taxon>Lachnospiraceae</taxon>
        <taxon>Mobilisporobacter</taxon>
    </lineage>
</organism>
<sequence length="199" mass="22418">MKYYMVDNNDSFVYNLAAYFEELGHDIVVENINNINYHDIDIKSLKGIIISPGPGTPEQALISKSIVKSFAGKIPILGVCLGHQVIGHCFGATVKKGRKPMHGKVCTLHNEGKGLFKRLPSTFNVTRYHSLVIDQSTLSKEFIVDAVTEDQEVMAISHVKYPLYGVQFHPEALLTDYGHDLLRNFNEICEIWEYTNDSN</sequence>
<evidence type="ECO:0000313" key="3">
    <source>
        <dbReference type="EMBL" id="ROR27424.1"/>
    </source>
</evidence>
<keyword evidence="1" id="KW-0315">Glutamine amidotransferase</keyword>
<dbReference type="PRINTS" id="PR00099">
    <property type="entry name" value="CPSGATASE"/>
</dbReference>
<dbReference type="InterPro" id="IPR017926">
    <property type="entry name" value="GATASE"/>
</dbReference>
<dbReference type="InterPro" id="IPR029062">
    <property type="entry name" value="Class_I_gatase-like"/>
</dbReference>
<gene>
    <name evidence="3" type="ORF">EDD66_106121</name>
</gene>
<feature type="domain" description="Glutamine amidotransferase" evidence="2">
    <location>
        <begin position="5"/>
        <end position="185"/>
    </location>
</feature>
<dbReference type="Proteomes" id="UP000273083">
    <property type="component" value="Unassembled WGS sequence"/>
</dbReference>
<reference evidence="3 4" key="1">
    <citation type="submission" date="2018-11" db="EMBL/GenBank/DDBJ databases">
        <title>Genomic Encyclopedia of Type Strains, Phase IV (KMG-IV): sequencing the most valuable type-strain genomes for metagenomic binning, comparative biology and taxonomic classification.</title>
        <authorList>
            <person name="Goeker M."/>
        </authorList>
    </citation>
    <scope>NUCLEOTIDE SEQUENCE [LARGE SCALE GENOMIC DNA]</scope>
    <source>
        <strain evidence="3 4">DSM 26537</strain>
    </source>
</reference>
<keyword evidence="4" id="KW-1185">Reference proteome</keyword>
<dbReference type="Gene3D" id="3.40.50.880">
    <property type="match status" value="1"/>
</dbReference>
<dbReference type="Pfam" id="PF00117">
    <property type="entry name" value="GATase"/>
    <property type="match status" value="1"/>
</dbReference>
<dbReference type="NCBIfam" id="TIGR00566">
    <property type="entry name" value="trpG_papA"/>
    <property type="match status" value="1"/>
</dbReference>
<evidence type="ECO:0000259" key="2">
    <source>
        <dbReference type="Pfam" id="PF00117"/>
    </source>
</evidence>
<dbReference type="GO" id="GO:0004049">
    <property type="term" value="F:anthranilate synthase activity"/>
    <property type="evidence" value="ECO:0007669"/>
    <property type="project" value="TreeGrafter"/>
</dbReference>
<dbReference type="PANTHER" id="PTHR43418:SF4">
    <property type="entry name" value="MULTIFUNCTIONAL TRYPTOPHAN BIOSYNTHESIS PROTEIN"/>
    <property type="match status" value="1"/>
</dbReference>
<dbReference type="SUPFAM" id="SSF52317">
    <property type="entry name" value="Class I glutamine amidotransferase-like"/>
    <property type="match status" value="1"/>
</dbReference>
<dbReference type="EMBL" id="RJVG01000006">
    <property type="protein sequence ID" value="ROR27424.1"/>
    <property type="molecule type" value="Genomic_DNA"/>
</dbReference>
<accession>A0A3N1XL32</accession>
<dbReference type="FunFam" id="3.40.50.880:FF:000003">
    <property type="entry name" value="Anthranilate synthase component II"/>
    <property type="match status" value="1"/>
</dbReference>
<dbReference type="GO" id="GO:0000162">
    <property type="term" value="P:L-tryptophan biosynthetic process"/>
    <property type="evidence" value="ECO:0007669"/>
    <property type="project" value="TreeGrafter"/>
</dbReference>
<dbReference type="PROSITE" id="PS51273">
    <property type="entry name" value="GATASE_TYPE_1"/>
    <property type="match status" value="1"/>
</dbReference>
<dbReference type="RefSeq" id="WP_123609671.1">
    <property type="nucleotide sequence ID" value="NZ_RJVG01000006.1"/>
</dbReference>
<name>A0A3N1XL32_9FIRM</name>
<comment type="caution">
    <text evidence="3">The sequence shown here is derived from an EMBL/GenBank/DDBJ whole genome shotgun (WGS) entry which is preliminary data.</text>
</comment>
<dbReference type="PANTHER" id="PTHR43418">
    <property type="entry name" value="MULTIFUNCTIONAL TRYPTOPHAN BIOSYNTHESIS PROTEIN-RELATED"/>
    <property type="match status" value="1"/>
</dbReference>
<evidence type="ECO:0000313" key="4">
    <source>
        <dbReference type="Proteomes" id="UP000273083"/>
    </source>
</evidence>
<dbReference type="InterPro" id="IPR050472">
    <property type="entry name" value="Anth_synth/Amidotransfase"/>
</dbReference>
<dbReference type="CDD" id="cd01743">
    <property type="entry name" value="GATase1_Anthranilate_Synthase"/>
    <property type="match status" value="1"/>
</dbReference>
<dbReference type="PRINTS" id="PR00097">
    <property type="entry name" value="ANTSNTHASEII"/>
</dbReference>
<evidence type="ECO:0000256" key="1">
    <source>
        <dbReference type="ARBA" id="ARBA00022962"/>
    </source>
</evidence>
<proteinExistence type="predicted"/>
<dbReference type="PRINTS" id="PR00096">
    <property type="entry name" value="GATASE"/>
</dbReference>
<protein>
    <submittedName>
        <fullName evidence="3">Anthranilate synthase component 2/para-aminobenzoate synthetase component 2</fullName>
    </submittedName>
</protein>
<dbReference type="GO" id="GO:0005829">
    <property type="term" value="C:cytosol"/>
    <property type="evidence" value="ECO:0007669"/>
    <property type="project" value="TreeGrafter"/>
</dbReference>
<dbReference type="InterPro" id="IPR006221">
    <property type="entry name" value="TrpG/PapA_dom"/>
</dbReference>
<dbReference type="AlphaFoldDB" id="A0A3N1XL32"/>
<dbReference type="OrthoDB" id="9804328at2"/>